<dbReference type="InterPro" id="IPR006638">
    <property type="entry name" value="Elp3/MiaA/NifB-like_rSAM"/>
</dbReference>
<dbReference type="SFLD" id="SFLDS00029">
    <property type="entry name" value="Radical_SAM"/>
    <property type="match status" value="2"/>
</dbReference>
<dbReference type="GO" id="GO:0046872">
    <property type="term" value="F:metal ion binding"/>
    <property type="evidence" value="ECO:0007669"/>
    <property type="project" value="UniProtKB-KW"/>
</dbReference>
<comment type="cofactor">
    <cofactor evidence="1">
        <name>[4Fe-4S] cluster</name>
        <dbReference type="ChEBI" id="CHEBI:49883"/>
    </cofactor>
</comment>
<dbReference type="GeneID" id="1476997"/>
<dbReference type="EMBL" id="DUJS01000002">
    <property type="protein sequence ID" value="HII69876.1"/>
    <property type="molecule type" value="Genomic_DNA"/>
</dbReference>
<dbReference type="PANTHER" id="PTHR11228">
    <property type="entry name" value="RADICAL SAM DOMAIN PROTEIN"/>
    <property type="match status" value="1"/>
</dbReference>
<evidence type="ECO:0000256" key="4">
    <source>
        <dbReference type="ARBA" id="ARBA00022723"/>
    </source>
</evidence>
<dbReference type="RefSeq" id="WP_011019264.1">
    <property type="nucleotide sequence ID" value="NZ_DUJS01000002.1"/>
</dbReference>
<dbReference type="SUPFAM" id="SSF102114">
    <property type="entry name" value="Radical SAM enzymes"/>
    <property type="match status" value="1"/>
</dbReference>
<dbReference type="PANTHER" id="PTHR11228:SF7">
    <property type="entry name" value="PQQA PEPTIDE CYCLASE"/>
    <property type="match status" value="1"/>
</dbReference>
<dbReference type="CDD" id="cd21123">
    <property type="entry name" value="SPASM_MftC-like"/>
    <property type="match status" value="1"/>
</dbReference>
<dbReference type="InterPro" id="IPR050377">
    <property type="entry name" value="Radical_SAM_PqqE_MftC-like"/>
</dbReference>
<dbReference type="GO" id="GO:0003824">
    <property type="term" value="F:catalytic activity"/>
    <property type="evidence" value="ECO:0007669"/>
    <property type="project" value="InterPro"/>
</dbReference>
<organism evidence="8 9">
    <name type="scientific">Methanopyrus kandleri</name>
    <dbReference type="NCBI Taxonomy" id="2320"/>
    <lineage>
        <taxon>Archaea</taxon>
        <taxon>Methanobacteriati</taxon>
        <taxon>Methanobacteriota</taxon>
        <taxon>Methanomada group</taxon>
        <taxon>Methanopyri</taxon>
        <taxon>Methanopyrales</taxon>
        <taxon>Methanopyraceae</taxon>
        <taxon>Methanopyrus</taxon>
    </lineage>
</organism>
<sequence>MTRVGEFIRVLNRVLDSELARRLMKLGAKRCESCGDVRVKVALDVAYGGREDACWKCKATARLVKKLVEKTARAAGVDEETVREALSLDSYRRGIAVTLLGIYRYGVRKPFVPAAPYLVVWDVTGLCNLRCEHCYSEAGKPAPGELDTERALEVIERFSEWNVPGLAFSGGEPLMRDDFFELAEASANEGMFTALATNGTLIDRDTAERLEAAGVEYVEISLDGARPETHDKFRGVKGAWERTVEGVRHCAETDMITVIAFTVHRNNVDELPQMLDLAEELGADGIAVFNFIPTGQGRFCPELDPPPEVREEVLKMLVREALDRDLMIYSTAPQMSRVSLQMTESGEGGVLYGTHFAYAGEGRWIEPLVEFIGGCGAGRCLLAIRPNGDVQPCVFLPVKIGNILEDDPEELWEHEVLWACRNRDELEKPCGECKYRYVCGGCRARAYAITGKVEGPDPGCVLVGDANK</sequence>
<dbReference type="InterPro" id="IPR034391">
    <property type="entry name" value="AdoMet-like_SPASM_containing"/>
</dbReference>
<comment type="caution">
    <text evidence="8">The sequence shown here is derived from an EMBL/GenBank/DDBJ whole genome shotgun (WGS) entry which is preliminary data.</text>
</comment>
<keyword evidence="3" id="KW-0949">S-adenosyl-L-methionine</keyword>
<dbReference type="OMA" id="IVWNFTN"/>
<dbReference type="Pfam" id="PF13186">
    <property type="entry name" value="SPASM"/>
    <property type="match status" value="1"/>
</dbReference>
<dbReference type="InterPro" id="IPR007197">
    <property type="entry name" value="rSAM"/>
</dbReference>
<evidence type="ECO:0000256" key="6">
    <source>
        <dbReference type="ARBA" id="ARBA00023014"/>
    </source>
</evidence>
<dbReference type="InterPro" id="IPR023885">
    <property type="entry name" value="4Fe4S-binding_SPASM_dom"/>
</dbReference>
<dbReference type="Proteomes" id="UP000619545">
    <property type="component" value="Unassembled WGS sequence"/>
</dbReference>
<dbReference type="PROSITE" id="PS51918">
    <property type="entry name" value="RADICAL_SAM"/>
    <property type="match status" value="1"/>
</dbReference>
<reference evidence="8" key="1">
    <citation type="journal article" date="2020" name="bioRxiv">
        <title>A rank-normalized archaeal taxonomy based on genome phylogeny resolves widespread incomplete and uneven classifications.</title>
        <authorList>
            <person name="Rinke C."/>
            <person name="Chuvochina M."/>
            <person name="Mussig A.J."/>
            <person name="Chaumeil P.-A."/>
            <person name="Waite D.W."/>
            <person name="Whitman W.B."/>
            <person name="Parks D.H."/>
            <person name="Hugenholtz P."/>
        </authorList>
    </citation>
    <scope>NUCLEOTIDE SEQUENCE</scope>
    <source>
        <strain evidence="8">UBA8853</strain>
    </source>
</reference>
<dbReference type="NCBIfam" id="TIGR04085">
    <property type="entry name" value="rSAM_more_4Fe4S"/>
    <property type="match status" value="1"/>
</dbReference>
<dbReference type="SFLD" id="SFLDG01386">
    <property type="entry name" value="main_SPASM_domain-containing"/>
    <property type="match status" value="1"/>
</dbReference>
<keyword evidence="5" id="KW-0408">Iron</keyword>
<evidence type="ECO:0000313" key="9">
    <source>
        <dbReference type="Proteomes" id="UP000619545"/>
    </source>
</evidence>
<dbReference type="SFLD" id="SFLDG01387">
    <property type="entry name" value="BtrN-like_SPASM_domain_contain"/>
    <property type="match status" value="1"/>
</dbReference>
<gene>
    <name evidence="8" type="ORF">HA336_01420</name>
</gene>
<feature type="domain" description="Radical SAM core" evidence="7">
    <location>
        <begin position="110"/>
        <end position="332"/>
    </location>
</feature>
<dbReference type="SFLD" id="SFLDG01067">
    <property type="entry name" value="SPASM/twitch_domain_containing"/>
    <property type="match status" value="2"/>
</dbReference>
<dbReference type="SMART" id="SM00729">
    <property type="entry name" value="Elp3"/>
    <property type="match status" value="1"/>
</dbReference>
<evidence type="ECO:0000313" key="8">
    <source>
        <dbReference type="EMBL" id="HII69876.1"/>
    </source>
</evidence>
<evidence type="ECO:0000256" key="1">
    <source>
        <dbReference type="ARBA" id="ARBA00001966"/>
    </source>
</evidence>
<evidence type="ECO:0000256" key="2">
    <source>
        <dbReference type="ARBA" id="ARBA00022485"/>
    </source>
</evidence>
<dbReference type="AlphaFoldDB" id="A0A832WR30"/>
<dbReference type="CDD" id="cd01335">
    <property type="entry name" value="Radical_SAM"/>
    <property type="match status" value="1"/>
</dbReference>
<dbReference type="InterPro" id="IPR013785">
    <property type="entry name" value="Aldolase_TIM"/>
</dbReference>
<keyword evidence="2" id="KW-0004">4Fe-4S</keyword>
<evidence type="ECO:0000259" key="7">
    <source>
        <dbReference type="PROSITE" id="PS51918"/>
    </source>
</evidence>
<keyword evidence="4" id="KW-0479">Metal-binding</keyword>
<dbReference type="InterPro" id="IPR058240">
    <property type="entry name" value="rSAM_sf"/>
</dbReference>
<dbReference type="GO" id="GO:0051536">
    <property type="term" value="F:iron-sulfur cluster binding"/>
    <property type="evidence" value="ECO:0007669"/>
    <property type="project" value="UniProtKB-KW"/>
</dbReference>
<name>A0A832WR30_9EURY</name>
<protein>
    <submittedName>
        <fullName evidence="8">Radical SAM/SPASM domain-containing protein</fullName>
    </submittedName>
</protein>
<dbReference type="GO" id="GO:0006783">
    <property type="term" value="P:heme biosynthetic process"/>
    <property type="evidence" value="ECO:0007669"/>
    <property type="project" value="TreeGrafter"/>
</dbReference>
<evidence type="ECO:0000256" key="3">
    <source>
        <dbReference type="ARBA" id="ARBA00022691"/>
    </source>
</evidence>
<accession>A0A832WR30</accession>
<dbReference type="Pfam" id="PF04055">
    <property type="entry name" value="Radical_SAM"/>
    <property type="match status" value="1"/>
</dbReference>
<dbReference type="Gene3D" id="3.20.20.70">
    <property type="entry name" value="Aldolase class I"/>
    <property type="match status" value="1"/>
</dbReference>
<evidence type="ECO:0000256" key="5">
    <source>
        <dbReference type="ARBA" id="ARBA00023004"/>
    </source>
</evidence>
<keyword evidence="6" id="KW-0411">Iron-sulfur</keyword>
<proteinExistence type="predicted"/>